<keyword evidence="3" id="KW-1003">Cell membrane</keyword>
<gene>
    <name evidence="8" type="ORF">CSQ87_00915</name>
</gene>
<evidence type="ECO:0000256" key="3">
    <source>
        <dbReference type="ARBA" id="ARBA00022475"/>
    </source>
</evidence>
<dbReference type="InterPro" id="IPR003593">
    <property type="entry name" value="AAA+_ATPase"/>
</dbReference>
<dbReference type="PANTHER" id="PTHR43166:SF35">
    <property type="entry name" value="L-CYSTINE IMPORT ATP-BINDING PROTEIN TCYN"/>
    <property type="match status" value="1"/>
</dbReference>
<dbReference type="PROSITE" id="PS50893">
    <property type="entry name" value="ABC_TRANSPORTER_2"/>
    <property type="match status" value="1"/>
</dbReference>
<dbReference type="InterPro" id="IPR017871">
    <property type="entry name" value="ABC_transporter-like_CS"/>
</dbReference>
<dbReference type="GO" id="GO:0015424">
    <property type="term" value="F:ABC-type amino acid transporter activity"/>
    <property type="evidence" value="ECO:0007669"/>
    <property type="project" value="InterPro"/>
</dbReference>
<dbReference type="CDD" id="cd03262">
    <property type="entry name" value="ABC_HisP_GlnQ"/>
    <property type="match status" value="1"/>
</dbReference>
<dbReference type="GO" id="GO:0016887">
    <property type="term" value="F:ATP hydrolysis activity"/>
    <property type="evidence" value="ECO:0007669"/>
    <property type="project" value="InterPro"/>
</dbReference>
<evidence type="ECO:0000256" key="2">
    <source>
        <dbReference type="ARBA" id="ARBA00022448"/>
    </source>
</evidence>
<keyword evidence="4" id="KW-0547">Nucleotide-binding</keyword>
<evidence type="ECO:0000256" key="6">
    <source>
        <dbReference type="ARBA" id="ARBA00023136"/>
    </source>
</evidence>
<evidence type="ECO:0000313" key="8">
    <source>
        <dbReference type="EMBL" id="PJM76124.1"/>
    </source>
</evidence>
<organism evidence="8 9">
    <name type="scientific">Bifidobacterium simiarum</name>
    <dbReference type="NCBI Taxonomy" id="2045441"/>
    <lineage>
        <taxon>Bacteria</taxon>
        <taxon>Bacillati</taxon>
        <taxon>Actinomycetota</taxon>
        <taxon>Actinomycetes</taxon>
        <taxon>Bifidobacteriales</taxon>
        <taxon>Bifidobacteriaceae</taxon>
        <taxon>Bifidobacterium</taxon>
    </lineage>
</organism>
<evidence type="ECO:0000259" key="7">
    <source>
        <dbReference type="PROSITE" id="PS50893"/>
    </source>
</evidence>
<dbReference type="EMBL" id="PEBK01000001">
    <property type="protein sequence ID" value="PJM76124.1"/>
    <property type="molecule type" value="Genomic_DNA"/>
</dbReference>
<dbReference type="SMART" id="SM00382">
    <property type="entry name" value="AAA"/>
    <property type="match status" value="1"/>
</dbReference>
<dbReference type="InterPro" id="IPR030679">
    <property type="entry name" value="ABC_ATPase_HisP-typ"/>
</dbReference>
<dbReference type="PIRSF" id="PIRSF039085">
    <property type="entry name" value="ABC_ATPase_HisP"/>
    <property type="match status" value="1"/>
</dbReference>
<comment type="subcellular location">
    <subcellularLocation>
        <location evidence="1">Cell membrane</location>
        <topology evidence="1">Peripheral membrane protein</topology>
    </subcellularLocation>
</comment>
<dbReference type="InterPro" id="IPR027417">
    <property type="entry name" value="P-loop_NTPase"/>
</dbReference>
<evidence type="ECO:0000256" key="1">
    <source>
        <dbReference type="ARBA" id="ARBA00004202"/>
    </source>
</evidence>
<dbReference type="Proteomes" id="UP000231451">
    <property type="component" value="Unassembled WGS sequence"/>
</dbReference>
<dbReference type="InterPro" id="IPR003439">
    <property type="entry name" value="ABC_transporter-like_ATP-bd"/>
</dbReference>
<dbReference type="GO" id="GO:0005524">
    <property type="term" value="F:ATP binding"/>
    <property type="evidence" value="ECO:0007669"/>
    <property type="project" value="UniProtKB-KW"/>
</dbReference>
<evidence type="ECO:0000256" key="4">
    <source>
        <dbReference type="ARBA" id="ARBA00022741"/>
    </source>
</evidence>
<keyword evidence="9" id="KW-1185">Reference proteome</keyword>
<accession>A0A2M9HH23</accession>
<dbReference type="RefSeq" id="WP_100511979.1">
    <property type="nucleotide sequence ID" value="NZ_PEBK01000001.1"/>
</dbReference>
<comment type="caution">
    <text evidence="8">The sequence shown here is derived from an EMBL/GenBank/DDBJ whole genome shotgun (WGS) entry which is preliminary data.</text>
</comment>
<dbReference type="PANTHER" id="PTHR43166">
    <property type="entry name" value="AMINO ACID IMPORT ATP-BINDING PROTEIN"/>
    <property type="match status" value="1"/>
</dbReference>
<reference evidence="8 9" key="1">
    <citation type="submission" date="2017-10" db="EMBL/GenBank/DDBJ databases">
        <title>Draft genome sequences of strains TRE 1, TRE 9, TRE H and TRI 7, isolated from tamarins, belonging to four potential novel Bifidobacterium species.</title>
        <authorList>
            <person name="Mattarelli P."/>
            <person name="Modesto M."/>
            <person name="Puglisi E."/>
            <person name="Morelli L."/>
            <person name="Spezio C."/>
            <person name="Bonetti A."/>
            <person name="Sandri C."/>
        </authorList>
    </citation>
    <scope>NUCLEOTIDE SEQUENCE [LARGE SCALE GENOMIC DNA]</scope>
    <source>
        <strain evidence="9">TRI7</strain>
    </source>
</reference>
<proteinExistence type="predicted"/>
<dbReference type="GO" id="GO:0005886">
    <property type="term" value="C:plasma membrane"/>
    <property type="evidence" value="ECO:0007669"/>
    <property type="project" value="UniProtKB-SubCell"/>
</dbReference>
<name>A0A2M9HH23_9BIFI</name>
<protein>
    <submittedName>
        <fullName evidence="8">Amino acid ABC transporter ATP-binding protein</fullName>
    </submittedName>
</protein>
<feature type="domain" description="ABC transporter" evidence="7">
    <location>
        <begin position="14"/>
        <end position="252"/>
    </location>
</feature>
<dbReference type="AlphaFoldDB" id="A0A2M9HH23"/>
<dbReference type="PROSITE" id="PS00211">
    <property type="entry name" value="ABC_TRANSPORTER_1"/>
    <property type="match status" value="1"/>
</dbReference>
<evidence type="ECO:0000313" key="9">
    <source>
        <dbReference type="Proteomes" id="UP000231451"/>
    </source>
</evidence>
<dbReference type="SUPFAM" id="SSF52540">
    <property type="entry name" value="P-loop containing nucleoside triphosphate hydrolases"/>
    <property type="match status" value="1"/>
</dbReference>
<dbReference type="OrthoDB" id="4283894at2"/>
<keyword evidence="6" id="KW-0472">Membrane</keyword>
<keyword evidence="2" id="KW-0813">Transport</keyword>
<dbReference type="Gene3D" id="3.40.50.300">
    <property type="entry name" value="P-loop containing nucleotide triphosphate hydrolases"/>
    <property type="match status" value="1"/>
</dbReference>
<dbReference type="Pfam" id="PF00005">
    <property type="entry name" value="ABC_tran"/>
    <property type="match status" value="1"/>
</dbReference>
<evidence type="ECO:0000256" key="5">
    <source>
        <dbReference type="ARBA" id="ARBA00022840"/>
    </source>
</evidence>
<sequence length="258" mass="28255">MTEHTESPDEQIVVSLRGIRKSFGGNEILKGIDLDVTKGEVLAILGSSGSGKTTLLRCINALERPDSGSVRVDGSFIDYGGKVANRDILALRRKTAMVFQNYNLFKNKTALQNITEGLTVVQKKSKAEAEATARDVLEKVGLAEYADRYPVQLSGGQQQRVSIARALALDPDVILFDEPTSALDPELVSDVNDTITEVAKTGVTMIIVTHEIRFARNVASRVIFVDKGTILEEGTPEEVIDHPKTERVREFLSKMAVK</sequence>
<dbReference type="InterPro" id="IPR050086">
    <property type="entry name" value="MetN_ABC_transporter-like"/>
</dbReference>
<keyword evidence="5 8" id="KW-0067">ATP-binding</keyword>